<dbReference type="PROSITE" id="PS50181">
    <property type="entry name" value="FBOX"/>
    <property type="match status" value="1"/>
</dbReference>
<keyword evidence="3" id="KW-1185">Reference proteome</keyword>
<organism evidence="2 3">
    <name type="scientific">Arabidopsis thaliana x Arabidopsis arenosa</name>
    <dbReference type="NCBI Taxonomy" id="1240361"/>
    <lineage>
        <taxon>Eukaryota</taxon>
        <taxon>Viridiplantae</taxon>
        <taxon>Streptophyta</taxon>
        <taxon>Embryophyta</taxon>
        <taxon>Tracheophyta</taxon>
        <taxon>Spermatophyta</taxon>
        <taxon>Magnoliopsida</taxon>
        <taxon>eudicotyledons</taxon>
        <taxon>Gunneridae</taxon>
        <taxon>Pentapetalae</taxon>
        <taxon>rosids</taxon>
        <taxon>malvids</taxon>
        <taxon>Brassicales</taxon>
        <taxon>Brassicaceae</taxon>
        <taxon>Camelineae</taxon>
        <taxon>Arabidopsis</taxon>
    </lineage>
</organism>
<dbReference type="SMART" id="SM00256">
    <property type="entry name" value="FBOX"/>
    <property type="match status" value="1"/>
</dbReference>
<dbReference type="CDD" id="cd22157">
    <property type="entry name" value="F-box_AtFBW1-like"/>
    <property type="match status" value="1"/>
</dbReference>
<accession>A0A8T2C3E1</accession>
<dbReference type="PANTHER" id="PTHR31111">
    <property type="entry name" value="BNAA05G37150D PROTEIN-RELATED"/>
    <property type="match status" value="1"/>
</dbReference>
<comment type="caution">
    <text evidence="2">The sequence shown here is derived from an EMBL/GenBank/DDBJ whole genome shotgun (WGS) entry which is preliminary data.</text>
</comment>
<sequence>MDMDSIPTDLMLEILSRLPAKSVRRFLCVSKLWGSMLNRPYFTELFFTMSSARPRLIFGVVKRHGELLLYSSPQPQNLYKNSSLVVAADFHLKFSVDNNNCGYNCEYTSGLIYFPMKYKDAMPVICNPVTGQYATLPVGREYIRYCKSFLGFDPIDNQFKVLRMNDNTVRKDWDNYILTLGTGNMWRKIQCPLTHYPVREGICINGFLYYLAELADELSDKKSYAIVCFDVRIEKFKFIDAECFYHKLINYKGKVCGIKLEYAYDGGFPLKLSLWVLEDVEKQEWSKYVYCLWDKNVKVNCNLSVVGMTARGEIVLVEEDACKPFYVFYFNPERNSLQSVEIQGVGETPKWSNIDVVFGFVDHVEDLEFNIM</sequence>
<dbReference type="Proteomes" id="UP000694240">
    <property type="component" value="Chromosome 6"/>
</dbReference>
<dbReference type="EMBL" id="JAEFBK010000006">
    <property type="protein sequence ID" value="KAG7593519.1"/>
    <property type="molecule type" value="Genomic_DNA"/>
</dbReference>
<dbReference type="Pfam" id="PF08268">
    <property type="entry name" value="FBA_3"/>
    <property type="match status" value="1"/>
</dbReference>
<dbReference type="InterPro" id="IPR001810">
    <property type="entry name" value="F-box_dom"/>
</dbReference>
<dbReference type="NCBIfam" id="TIGR01640">
    <property type="entry name" value="F_box_assoc_1"/>
    <property type="match status" value="1"/>
</dbReference>
<dbReference type="Pfam" id="PF00646">
    <property type="entry name" value="F-box"/>
    <property type="match status" value="1"/>
</dbReference>
<evidence type="ECO:0000313" key="2">
    <source>
        <dbReference type="EMBL" id="KAG7593519.1"/>
    </source>
</evidence>
<dbReference type="InterPro" id="IPR017451">
    <property type="entry name" value="F-box-assoc_interact_dom"/>
</dbReference>
<reference evidence="2 3" key="1">
    <citation type="submission" date="2020-12" db="EMBL/GenBank/DDBJ databases">
        <title>Concerted genomic and epigenomic changes stabilize Arabidopsis allopolyploids.</title>
        <authorList>
            <person name="Chen Z."/>
        </authorList>
    </citation>
    <scope>NUCLEOTIDE SEQUENCE [LARGE SCALE GENOMIC DNA]</scope>
    <source>
        <strain evidence="2">Allo738</strain>
        <tissue evidence="2">Leaf</tissue>
    </source>
</reference>
<feature type="domain" description="F-box" evidence="1">
    <location>
        <begin position="1"/>
        <end position="49"/>
    </location>
</feature>
<evidence type="ECO:0000313" key="3">
    <source>
        <dbReference type="Proteomes" id="UP000694240"/>
    </source>
</evidence>
<protein>
    <submittedName>
        <fullName evidence="2">F-box domain</fullName>
    </submittedName>
</protein>
<gene>
    <name evidence="2" type="ORF">ISN45_Aa01g023120</name>
</gene>
<proteinExistence type="predicted"/>
<dbReference type="PANTHER" id="PTHR31111:SF130">
    <property type="entry name" value="F-BOX ASSOCIATED UBIQUITINATION EFFECTOR FAMILY PROTEIN"/>
    <property type="match status" value="1"/>
</dbReference>
<name>A0A8T2C3E1_9BRAS</name>
<evidence type="ECO:0000259" key="1">
    <source>
        <dbReference type="PROSITE" id="PS50181"/>
    </source>
</evidence>
<dbReference type="AlphaFoldDB" id="A0A8T2C3E1"/>
<dbReference type="InterPro" id="IPR013187">
    <property type="entry name" value="F-box-assoc_dom_typ3"/>
</dbReference>